<dbReference type="EMBL" id="EQ973796">
    <property type="protein sequence ID" value="EEF46676.1"/>
    <property type="molecule type" value="Genomic_DNA"/>
</dbReference>
<feature type="region of interest" description="Disordered" evidence="1">
    <location>
        <begin position="139"/>
        <end position="161"/>
    </location>
</feature>
<accession>B9RPR0</accession>
<feature type="compositionally biased region" description="Basic and acidic residues" evidence="1">
    <location>
        <begin position="139"/>
        <end position="149"/>
    </location>
</feature>
<dbReference type="PANTHER" id="PTHR46250">
    <property type="entry name" value="MYB/SANT-LIKE DNA-BINDING DOMAIN PROTEIN-RELATED"/>
    <property type="match status" value="1"/>
</dbReference>
<organism evidence="2 3">
    <name type="scientific">Ricinus communis</name>
    <name type="common">Castor bean</name>
    <dbReference type="NCBI Taxonomy" id="3988"/>
    <lineage>
        <taxon>Eukaryota</taxon>
        <taxon>Viridiplantae</taxon>
        <taxon>Streptophyta</taxon>
        <taxon>Embryophyta</taxon>
        <taxon>Tracheophyta</taxon>
        <taxon>Spermatophyta</taxon>
        <taxon>Magnoliopsida</taxon>
        <taxon>eudicotyledons</taxon>
        <taxon>Gunneridae</taxon>
        <taxon>Pentapetalae</taxon>
        <taxon>rosids</taxon>
        <taxon>fabids</taxon>
        <taxon>Malpighiales</taxon>
        <taxon>Euphorbiaceae</taxon>
        <taxon>Acalyphoideae</taxon>
        <taxon>Acalypheae</taxon>
        <taxon>Ricinus</taxon>
    </lineage>
</organism>
<dbReference type="AlphaFoldDB" id="B9RPR0"/>
<keyword evidence="3" id="KW-1185">Reference proteome</keyword>
<name>B9RPR0_RICCO</name>
<dbReference type="Proteomes" id="UP000008311">
    <property type="component" value="Unassembled WGS sequence"/>
</dbReference>
<gene>
    <name evidence="2" type="ORF">RCOM_1550100</name>
</gene>
<protein>
    <submittedName>
        <fullName evidence="2">Uncharacterized protein</fullName>
    </submittedName>
</protein>
<evidence type="ECO:0000256" key="1">
    <source>
        <dbReference type="SAM" id="MobiDB-lite"/>
    </source>
</evidence>
<evidence type="ECO:0000313" key="3">
    <source>
        <dbReference type="Proteomes" id="UP000008311"/>
    </source>
</evidence>
<evidence type="ECO:0000313" key="2">
    <source>
        <dbReference type="EMBL" id="EEF46676.1"/>
    </source>
</evidence>
<reference evidence="3" key="1">
    <citation type="journal article" date="2010" name="Nat. Biotechnol.">
        <title>Draft genome sequence of the oilseed species Ricinus communis.</title>
        <authorList>
            <person name="Chan A.P."/>
            <person name="Crabtree J."/>
            <person name="Zhao Q."/>
            <person name="Lorenzi H."/>
            <person name="Orvis J."/>
            <person name="Puiu D."/>
            <person name="Melake-Berhan A."/>
            <person name="Jones K.M."/>
            <person name="Redman J."/>
            <person name="Chen G."/>
            <person name="Cahoon E.B."/>
            <person name="Gedil M."/>
            <person name="Stanke M."/>
            <person name="Haas B.J."/>
            <person name="Wortman J.R."/>
            <person name="Fraser-Liggett C.M."/>
            <person name="Ravel J."/>
            <person name="Rabinowicz P.D."/>
        </authorList>
    </citation>
    <scope>NUCLEOTIDE SEQUENCE [LARGE SCALE GENOMIC DNA]</scope>
    <source>
        <strain evidence="3">cv. Hale</strain>
    </source>
</reference>
<dbReference type="PANTHER" id="PTHR46250:SF15">
    <property type="entry name" value="OS01G0523800 PROTEIN"/>
    <property type="match status" value="1"/>
</dbReference>
<sequence length="237" mass="26762">MNKDTTYIELRVDKRVFYKLCEMLAIIWGLKPTKNMLVDEQKNRTTLINFQRSGETEGSTVDGRVLRDAISMTRGLKAISNTCKIADNMDILLGVTQKLHLSWQGACGVLKRKDAQGVEDILEEIRVMGDADVGNNEIESTHETSESHNDTSVTGTHGGRDIKEIGKEMSKNIEVELTIQQKAEELFGVLNEIGGLTMSEKFTALRKISKDPTQMLVFFSLPAEYRLRWVKEFLMDS</sequence>
<proteinExistence type="predicted"/>
<dbReference type="InParanoid" id="B9RPR0"/>
<dbReference type="eggNOG" id="ENOG502T1VC">
    <property type="taxonomic scope" value="Eukaryota"/>
</dbReference>